<sequence>MALLVALVIVRLSVGVSFFMISMRMLVMGSRRVMGHFDFRLGSREELVWTSSGAFHGSSCGSCDCFSMMSKRMLVMGSRRVMGHFDFRLGFRRRAGGASLDLLQVLSMALLVALVIVRLSWSVLLHDEQASARDGVQKRDGSLRLQARIPTKSWMSYLDLLQVLSMALLVALVIVRLSVGVSFSMISMRMLVMGSRRVMITSTSGSDPDEELDELVSTFFRCFPWLFLWLL</sequence>
<keyword evidence="1" id="KW-0472">Membrane</keyword>
<feature type="transmembrane region" description="Helical" evidence="1">
    <location>
        <begin position="6"/>
        <end position="27"/>
    </location>
</feature>
<evidence type="ECO:0000313" key="2">
    <source>
        <dbReference type="EMBL" id="TKR60609.1"/>
    </source>
</evidence>
<keyword evidence="3" id="KW-1185">Reference proteome</keyword>
<reference evidence="2 3" key="1">
    <citation type="journal article" date="2015" name="Genome Biol.">
        <title>Comparative genomics of Steinernema reveals deeply conserved gene regulatory networks.</title>
        <authorList>
            <person name="Dillman A.R."/>
            <person name="Macchietto M."/>
            <person name="Porter C.F."/>
            <person name="Rogers A."/>
            <person name="Williams B."/>
            <person name="Antoshechkin I."/>
            <person name="Lee M.M."/>
            <person name="Goodwin Z."/>
            <person name="Lu X."/>
            <person name="Lewis E.E."/>
            <person name="Goodrich-Blair H."/>
            <person name="Stock S.P."/>
            <person name="Adams B.J."/>
            <person name="Sternberg P.W."/>
            <person name="Mortazavi A."/>
        </authorList>
    </citation>
    <scope>NUCLEOTIDE SEQUENCE [LARGE SCALE GENOMIC DNA]</scope>
    <source>
        <strain evidence="2 3">ALL</strain>
    </source>
</reference>
<feature type="transmembrane region" description="Helical" evidence="1">
    <location>
        <begin position="102"/>
        <end position="121"/>
    </location>
</feature>
<dbReference type="EMBL" id="AZBU02000011">
    <property type="protein sequence ID" value="TKR60609.1"/>
    <property type="molecule type" value="Genomic_DNA"/>
</dbReference>
<keyword evidence="1" id="KW-0812">Transmembrane</keyword>
<evidence type="ECO:0000256" key="1">
    <source>
        <dbReference type="SAM" id="Phobius"/>
    </source>
</evidence>
<proteinExistence type="predicted"/>
<organism evidence="2 3">
    <name type="scientific">Steinernema carpocapsae</name>
    <name type="common">Entomopathogenic nematode</name>
    <dbReference type="NCBI Taxonomy" id="34508"/>
    <lineage>
        <taxon>Eukaryota</taxon>
        <taxon>Metazoa</taxon>
        <taxon>Ecdysozoa</taxon>
        <taxon>Nematoda</taxon>
        <taxon>Chromadorea</taxon>
        <taxon>Rhabditida</taxon>
        <taxon>Tylenchina</taxon>
        <taxon>Panagrolaimomorpha</taxon>
        <taxon>Strongyloidoidea</taxon>
        <taxon>Steinernematidae</taxon>
        <taxon>Steinernema</taxon>
    </lineage>
</organism>
<protein>
    <submittedName>
        <fullName evidence="2">Uncharacterized protein</fullName>
    </submittedName>
</protein>
<evidence type="ECO:0000313" key="3">
    <source>
        <dbReference type="Proteomes" id="UP000298663"/>
    </source>
</evidence>
<dbReference type="Proteomes" id="UP000298663">
    <property type="component" value="Unassembled WGS sequence"/>
</dbReference>
<name>A0A4U5LWP2_STECR</name>
<keyword evidence="1" id="KW-1133">Transmembrane helix</keyword>
<gene>
    <name evidence="2" type="ORF">L596_027832</name>
</gene>
<reference evidence="2 3" key="2">
    <citation type="journal article" date="2019" name="G3 (Bethesda)">
        <title>Hybrid Assembly of the Genome of the Entomopathogenic Nematode Steinernema carpocapsae Identifies the X-Chromosome.</title>
        <authorList>
            <person name="Serra L."/>
            <person name="Macchietto M."/>
            <person name="Macias-Munoz A."/>
            <person name="McGill C.J."/>
            <person name="Rodriguez I.M."/>
            <person name="Rodriguez B."/>
            <person name="Murad R."/>
            <person name="Mortazavi A."/>
        </authorList>
    </citation>
    <scope>NUCLEOTIDE SEQUENCE [LARGE SCALE GENOMIC DNA]</scope>
    <source>
        <strain evidence="2 3">ALL</strain>
    </source>
</reference>
<comment type="caution">
    <text evidence="2">The sequence shown here is derived from an EMBL/GenBank/DDBJ whole genome shotgun (WGS) entry which is preliminary data.</text>
</comment>
<accession>A0A4U5LWP2</accession>
<dbReference type="AlphaFoldDB" id="A0A4U5LWP2"/>
<feature type="transmembrane region" description="Helical" evidence="1">
    <location>
        <begin position="160"/>
        <end position="186"/>
    </location>
</feature>